<gene>
    <name evidence="2" type="ordered locus">MODMU_1818</name>
</gene>
<evidence type="ECO:0000313" key="3">
    <source>
        <dbReference type="Proteomes" id="UP000006461"/>
    </source>
</evidence>
<keyword evidence="3" id="KW-1185">Reference proteome</keyword>
<dbReference type="EMBL" id="FO203431">
    <property type="protein sequence ID" value="CCH87255.1"/>
    <property type="molecule type" value="Genomic_DNA"/>
</dbReference>
<name>I4EV42_MODI5</name>
<dbReference type="InterPro" id="IPR024775">
    <property type="entry name" value="DinB-like"/>
</dbReference>
<dbReference type="Gene3D" id="1.20.120.450">
    <property type="entry name" value="dinb family like domain"/>
    <property type="match status" value="1"/>
</dbReference>
<accession>I4EV42</accession>
<dbReference type="NCBIfam" id="NF047843">
    <property type="entry name" value="MST_Rv0443"/>
    <property type="match status" value="1"/>
</dbReference>
<dbReference type="PATRIC" id="fig|477641.3.peg.1711"/>
<dbReference type="Pfam" id="PF12867">
    <property type="entry name" value="DinB_2"/>
    <property type="match status" value="1"/>
</dbReference>
<dbReference type="InterPro" id="IPR034660">
    <property type="entry name" value="DinB/YfiT-like"/>
</dbReference>
<evidence type="ECO:0000313" key="2">
    <source>
        <dbReference type="EMBL" id="CCH87255.1"/>
    </source>
</evidence>
<proteinExistence type="predicted"/>
<dbReference type="OMA" id="WLVWHLT"/>
<sequence>MESRDLLLTAFDNVEESVRGALDGVDPALLTVRLDPDANTIAWLVWHLTRVQDDHVAEVAGVEQAYTDAGWADRFALPFPPSAHGYGFSSADVGRTDITDPQLLVDYHADVHRRTAEFLRTLSAADLDRVVDERWDPPVTLGVRLLSVIGDDLQHAGQAALLRGLLERR</sequence>
<dbReference type="HOGENOM" id="CLU_133313_0_0_11"/>
<dbReference type="AlphaFoldDB" id="I4EV42"/>
<dbReference type="STRING" id="477641.MODMU_1818"/>
<evidence type="ECO:0000259" key="1">
    <source>
        <dbReference type="Pfam" id="PF12867"/>
    </source>
</evidence>
<protein>
    <recommendedName>
        <fullName evidence="1">DinB-like domain-containing protein</fullName>
    </recommendedName>
</protein>
<dbReference type="eggNOG" id="COG2318">
    <property type="taxonomic scope" value="Bacteria"/>
</dbReference>
<organism evidence="2 3">
    <name type="scientific">Modestobacter italicus (strain DSM 44449 / CECT 9708 / BC 501)</name>
    <dbReference type="NCBI Taxonomy" id="2732864"/>
    <lineage>
        <taxon>Bacteria</taxon>
        <taxon>Bacillati</taxon>
        <taxon>Actinomycetota</taxon>
        <taxon>Actinomycetes</taxon>
        <taxon>Geodermatophilales</taxon>
        <taxon>Geodermatophilaceae</taxon>
        <taxon>Modestobacter</taxon>
    </lineage>
</organism>
<feature type="domain" description="DinB-like" evidence="1">
    <location>
        <begin position="11"/>
        <end position="159"/>
    </location>
</feature>
<dbReference type="Proteomes" id="UP000006461">
    <property type="component" value="Chromosome"/>
</dbReference>
<dbReference type="KEGG" id="mmar:MODMU_1818"/>
<dbReference type="SUPFAM" id="SSF109854">
    <property type="entry name" value="DinB/YfiT-like putative metalloenzymes"/>
    <property type="match status" value="1"/>
</dbReference>
<dbReference type="OrthoDB" id="2363925at2"/>
<reference evidence="2 3" key="1">
    <citation type="journal article" date="2012" name="J. Bacteriol.">
        <title>Genome Sequence of Radiation-Resistant Modestobacter marinus Strain BC501, a Representative Actinobacterium That Thrives on Calcareous Stone Surfaces.</title>
        <authorList>
            <person name="Normand P."/>
            <person name="Gury J."/>
            <person name="Pujic P."/>
            <person name="Chouaia B."/>
            <person name="Crotti E."/>
            <person name="Brusetti L."/>
            <person name="Daffonchio D."/>
            <person name="Vacherie B."/>
            <person name="Barbe V."/>
            <person name="Medigue C."/>
            <person name="Calteau A."/>
            <person name="Ghodhbane-Gtari F."/>
            <person name="Essoussi I."/>
            <person name="Nouioui I."/>
            <person name="Abbassi-Ghozzi I."/>
            <person name="Gtari M."/>
        </authorList>
    </citation>
    <scope>NUCLEOTIDE SEQUENCE [LARGE SCALE GENOMIC DNA]</scope>
    <source>
        <strain evidence="3">BC 501</strain>
    </source>
</reference>